<dbReference type="SUPFAM" id="SSF53335">
    <property type="entry name" value="S-adenosyl-L-methionine-dependent methyltransferases"/>
    <property type="match status" value="1"/>
</dbReference>
<dbReference type="GeneID" id="95594031"/>
<name>A0ABQ3SHT4_9ACTN</name>
<proteinExistence type="predicted"/>
<evidence type="ECO:0000313" key="4">
    <source>
        <dbReference type="EMBL" id="GHI67698.1"/>
    </source>
</evidence>
<accession>A0ABQ3SHT4</accession>
<sequence length="220" mass="23554">MVQQTWTAVDNYFDGLLVEEDEALVAAAASTEAADLPAHQVAPNQGKLLNLLARVRGARRILEIGTLGGYSTIWLARALPADGRLVTLEVDERCADVAAANIARAGLEHVVEIRRGRAVDLLPGLADEAPFDLVFIDADKPSNPAYLQWALKLTRPGSVIVGDNVVRDGAVIDPDSSDPRVQGVRRFTELISEHPQLTATALQTVGSKGYDGLILALVTD</sequence>
<gene>
    <name evidence="4" type="ORF">Snoj_16160</name>
</gene>
<dbReference type="RefSeq" id="WP_189741519.1">
    <property type="nucleotide sequence ID" value="NZ_BMRL01000010.1"/>
</dbReference>
<dbReference type="Pfam" id="PF01596">
    <property type="entry name" value="Methyltransf_3"/>
    <property type="match status" value="1"/>
</dbReference>
<evidence type="ECO:0000256" key="3">
    <source>
        <dbReference type="ARBA" id="ARBA00022691"/>
    </source>
</evidence>
<dbReference type="PANTHER" id="PTHR10509">
    <property type="entry name" value="O-METHYLTRANSFERASE-RELATED"/>
    <property type="match status" value="1"/>
</dbReference>
<dbReference type="PANTHER" id="PTHR10509:SF14">
    <property type="entry name" value="CAFFEOYL-COA O-METHYLTRANSFERASE 3-RELATED"/>
    <property type="match status" value="1"/>
</dbReference>
<evidence type="ECO:0000256" key="1">
    <source>
        <dbReference type="ARBA" id="ARBA00022603"/>
    </source>
</evidence>
<keyword evidence="5" id="KW-1185">Reference proteome</keyword>
<dbReference type="EMBL" id="BNEC01000003">
    <property type="protein sequence ID" value="GHI67698.1"/>
    <property type="molecule type" value="Genomic_DNA"/>
</dbReference>
<keyword evidence="3" id="KW-0949">S-adenosyl-L-methionine</keyword>
<organism evidence="4 5">
    <name type="scientific">Streptomyces nojiriensis</name>
    <dbReference type="NCBI Taxonomy" id="66374"/>
    <lineage>
        <taxon>Bacteria</taxon>
        <taxon>Bacillati</taxon>
        <taxon>Actinomycetota</taxon>
        <taxon>Actinomycetes</taxon>
        <taxon>Kitasatosporales</taxon>
        <taxon>Streptomycetaceae</taxon>
        <taxon>Streptomyces</taxon>
    </lineage>
</organism>
<evidence type="ECO:0000313" key="5">
    <source>
        <dbReference type="Proteomes" id="UP000613974"/>
    </source>
</evidence>
<dbReference type="InterPro" id="IPR029063">
    <property type="entry name" value="SAM-dependent_MTases_sf"/>
</dbReference>
<reference evidence="5" key="1">
    <citation type="submission" date="2023-07" db="EMBL/GenBank/DDBJ databases">
        <title>Whole genome shotgun sequence of Streptomyces nojiriensis NBRC 13794.</title>
        <authorList>
            <person name="Komaki H."/>
            <person name="Tamura T."/>
        </authorList>
    </citation>
    <scope>NUCLEOTIDE SEQUENCE [LARGE SCALE GENOMIC DNA]</scope>
    <source>
        <strain evidence="5">NBRC 13794</strain>
    </source>
</reference>
<protein>
    <submittedName>
        <fullName evidence="4">O-methyltransferase</fullName>
    </submittedName>
</protein>
<keyword evidence="2" id="KW-0808">Transferase</keyword>
<dbReference type="Gene3D" id="3.40.50.150">
    <property type="entry name" value="Vaccinia Virus protein VP39"/>
    <property type="match status" value="1"/>
</dbReference>
<keyword evidence="1" id="KW-0489">Methyltransferase</keyword>
<comment type="caution">
    <text evidence="4">The sequence shown here is derived from an EMBL/GenBank/DDBJ whole genome shotgun (WGS) entry which is preliminary data.</text>
</comment>
<dbReference type="PROSITE" id="PS51682">
    <property type="entry name" value="SAM_OMT_I"/>
    <property type="match status" value="1"/>
</dbReference>
<evidence type="ECO:0000256" key="2">
    <source>
        <dbReference type="ARBA" id="ARBA00022679"/>
    </source>
</evidence>
<dbReference type="InterPro" id="IPR050362">
    <property type="entry name" value="Cation-dep_OMT"/>
</dbReference>
<dbReference type="Proteomes" id="UP000613974">
    <property type="component" value="Unassembled WGS sequence"/>
</dbReference>
<dbReference type="InterPro" id="IPR002935">
    <property type="entry name" value="SAM_O-MeTrfase"/>
</dbReference>
<dbReference type="CDD" id="cd02440">
    <property type="entry name" value="AdoMet_MTases"/>
    <property type="match status" value="1"/>
</dbReference>